<dbReference type="EMBL" id="JAYKXP010000105">
    <property type="protein sequence ID" value="KAK7026436.1"/>
    <property type="molecule type" value="Genomic_DNA"/>
</dbReference>
<reference evidence="4 5" key="1">
    <citation type="submission" date="2024-01" db="EMBL/GenBank/DDBJ databases">
        <title>A draft genome for a cacao thread blight-causing isolate of Paramarasmius palmivorus.</title>
        <authorList>
            <person name="Baruah I.K."/>
            <person name="Bukari Y."/>
            <person name="Amoako-Attah I."/>
            <person name="Meinhardt L.W."/>
            <person name="Bailey B.A."/>
            <person name="Cohen S.P."/>
        </authorList>
    </citation>
    <scope>NUCLEOTIDE SEQUENCE [LARGE SCALE GENOMIC DNA]</scope>
    <source>
        <strain evidence="4 5">GH-12</strain>
    </source>
</reference>
<gene>
    <name evidence="4" type="ORF">VNI00_015671</name>
</gene>
<keyword evidence="2" id="KW-0378">Hydrolase</keyword>
<organism evidence="4 5">
    <name type="scientific">Paramarasmius palmivorus</name>
    <dbReference type="NCBI Taxonomy" id="297713"/>
    <lineage>
        <taxon>Eukaryota</taxon>
        <taxon>Fungi</taxon>
        <taxon>Dikarya</taxon>
        <taxon>Basidiomycota</taxon>
        <taxon>Agaricomycotina</taxon>
        <taxon>Agaricomycetes</taxon>
        <taxon>Agaricomycetidae</taxon>
        <taxon>Agaricales</taxon>
        <taxon>Marasmiineae</taxon>
        <taxon>Marasmiaceae</taxon>
        <taxon>Paramarasmius</taxon>
    </lineage>
</organism>
<dbReference type="PANTHER" id="PTHR48081:SF31">
    <property type="entry name" value="STERYL ACETYL HYDROLASE MUG81-RELATED"/>
    <property type="match status" value="1"/>
</dbReference>
<dbReference type="InterPro" id="IPR019436">
    <property type="entry name" value="Say1-like"/>
</dbReference>
<comment type="caution">
    <text evidence="4">The sequence shown here is derived from an EMBL/GenBank/DDBJ whole genome shotgun (WGS) entry which is preliminary data.</text>
</comment>
<dbReference type="PANTHER" id="PTHR48081">
    <property type="entry name" value="AB HYDROLASE SUPERFAMILY PROTEIN C4A8.06C"/>
    <property type="match status" value="1"/>
</dbReference>
<dbReference type="InterPro" id="IPR033140">
    <property type="entry name" value="Lipase_GDXG_put_SER_AS"/>
</dbReference>
<evidence type="ECO:0000256" key="1">
    <source>
        <dbReference type="ARBA" id="ARBA00010515"/>
    </source>
</evidence>
<evidence type="ECO:0000256" key="2">
    <source>
        <dbReference type="ARBA" id="ARBA00022801"/>
    </source>
</evidence>
<feature type="active site" evidence="3">
    <location>
        <position position="214"/>
    </location>
</feature>
<evidence type="ECO:0000313" key="4">
    <source>
        <dbReference type="EMBL" id="KAK7026436.1"/>
    </source>
</evidence>
<proteinExistence type="inferred from homology"/>
<dbReference type="PROSITE" id="PS01174">
    <property type="entry name" value="LIPASE_GDXG_SER"/>
    <property type="match status" value="1"/>
</dbReference>
<evidence type="ECO:0000313" key="5">
    <source>
        <dbReference type="Proteomes" id="UP001383192"/>
    </source>
</evidence>
<dbReference type="InterPro" id="IPR050300">
    <property type="entry name" value="GDXG_lipolytic_enzyme"/>
</dbReference>
<dbReference type="Proteomes" id="UP001383192">
    <property type="component" value="Unassembled WGS sequence"/>
</dbReference>
<name>A0AAW0BKJ6_9AGAR</name>
<dbReference type="InterPro" id="IPR029058">
    <property type="entry name" value="AB_hydrolase_fold"/>
</dbReference>
<comment type="similarity">
    <text evidence="1">Belongs to the 'GDXG' lipolytic enzyme family.</text>
</comment>
<accession>A0AAW0BKJ6</accession>
<sequence>MPRLLKKFGDVTFMEKAQIWLVFLKLPFSLTWKFLTAKFSVHSRYKTWRHNLGEGAFRSIALSIPQMQYVMGGRSTLVCYKEWSIKRKLAVTIEEIQGEDARLMWIGDKRVDRVIYYLHGGGYALPLQPYALSFWRHVQEELGKQGVKVGVVILKLLWVSCSTSAKPLLIKHIYRLALIPDAPFPTILRQAVKGLQLLLDDGVKAENLQLSGDSAGGNLVLQVLSHILHPLDNVPTVNCGPIKGAYLMSPWISFQDENRTHAAREATDVIGSKLSSNSENTCYEMYPLRSRRISKSSMLR</sequence>
<dbReference type="Pfam" id="PF10340">
    <property type="entry name" value="Say1_Mug180"/>
    <property type="match status" value="1"/>
</dbReference>
<evidence type="ECO:0008006" key="6">
    <source>
        <dbReference type="Google" id="ProtNLM"/>
    </source>
</evidence>
<evidence type="ECO:0000256" key="3">
    <source>
        <dbReference type="PROSITE-ProRule" id="PRU10038"/>
    </source>
</evidence>
<dbReference type="AlphaFoldDB" id="A0AAW0BKJ6"/>
<dbReference type="SUPFAM" id="SSF53474">
    <property type="entry name" value="alpha/beta-Hydrolases"/>
    <property type="match status" value="1"/>
</dbReference>
<dbReference type="Gene3D" id="3.40.50.1820">
    <property type="entry name" value="alpha/beta hydrolase"/>
    <property type="match status" value="1"/>
</dbReference>
<dbReference type="GO" id="GO:0016787">
    <property type="term" value="F:hydrolase activity"/>
    <property type="evidence" value="ECO:0007669"/>
    <property type="project" value="UniProtKB-KW"/>
</dbReference>
<protein>
    <recommendedName>
        <fullName evidence="6">Alpha/beta hydrolase fold-3 domain-containing protein</fullName>
    </recommendedName>
</protein>
<keyword evidence="5" id="KW-1185">Reference proteome</keyword>